<protein>
    <submittedName>
        <fullName evidence="3">Orotidine 5'-phosphate decarboxylase</fullName>
    </submittedName>
</protein>
<dbReference type="InterPro" id="IPR013785">
    <property type="entry name" value="Aldolase_TIM"/>
</dbReference>
<dbReference type="EMBL" id="JADGKB010000030">
    <property type="protein sequence ID" value="KAJ3258143.1"/>
    <property type="molecule type" value="Genomic_DNA"/>
</dbReference>
<sequence length="53" mass="5851">MATYTARAELYSNPTAKKLLALMDEKKTNLSVAVDVTTKKELLHLADVLGPYI</sequence>
<dbReference type="InterPro" id="IPR011060">
    <property type="entry name" value="RibuloseP-bd_barrel"/>
</dbReference>
<feature type="non-terminal residue" evidence="3">
    <location>
        <position position="53"/>
    </location>
</feature>
<comment type="pathway">
    <text evidence="1">Pyrimidine metabolism; UMP biosynthesis via de novo pathway.</text>
</comment>
<evidence type="ECO:0000313" key="3">
    <source>
        <dbReference type="EMBL" id="KAJ3258143.1"/>
    </source>
</evidence>
<comment type="caution">
    <text evidence="3">The sequence shown here is derived from an EMBL/GenBank/DDBJ whole genome shotgun (WGS) entry which is preliminary data.</text>
</comment>
<dbReference type="GO" id="GO:0004590">
    <property type="term" value="F:orotidine-5'-phosphate decarboxylase activity"/>
    <property type="evidence" value="ECO:0007669"/>
    <property type="project" value="TreeGrafter"/>
</dbReference>
<dbReference type="GO" id="GO:0004588">
    <property type="term" value="F:orotate phosphoribosyltransferase activity"/>
    <property type="evidence" value="ECO:0007669"/>
    <property type="project" value="TreeGrafter"/>
</dbReference>
<dbReference type="AlphaFoldDB" id="A0AAD5UHU1"/>
<dbReference type="PANTHER" id="PTHR19278">
    <property type="entry name" value="OROTATE PHOSPHORIBOSYLTRANSFERASE"/>
    <property type="match status" value="1"/>
</dbReference>
<dbReference type="GO" id="GO:0006222">
    <property type="term" value="P:UMP biosynthetic process"/>
    <property type="evidence" value="ECO:0007669"/>
    <property type="project" value="TreeGrafter"/>
</dbReference>
<dbReference type="Proteomes" id="UP001210925">
    <property type="component" value="Unassembled WGS sequence"/>
</dbReference>
<evidence type="ECO:0000313" key="4">
    <source>
        <dbReference type="Proteomes" id="UP001210925"/>
    </source>
</evidence>
<accession>A0AAD5UHU1</accession>
<evidence type="ECO:0000256" key="2">
    <source>
        <dbReference type="ARBA" id="ARBA00022975"/>
    </source>
</evidence>
<keyword evidence="2" id="KW-0665">Pyrimidine biosynthesis</keyword>
<name>A0AAD5UHU1_9FUNG</name>
<evidence type="ECO:0000256" key="1">
    <source>
        <dbReference type="ARBA" id="ARBA00004725"/>
    </source>
</evidence>
<keyword evidence="4" id="KW-1185">Reference proteome</keyword>
<dbReference type="Gene3D" id="3.20.20.70">
    <property type="entry name" value="Aldolase class I"/>
    <property type="match status" value="1"/>
</dbReference>
<gene>
    <name evidence="3" type="primary">URA3_2</name>
    <name evidence="3" type="ORF">HK103_003961</name>
</gene>
<dbReference type="GO" id="GO:0019856">
    <property type="term" value="P:pyrimidine nucleobase biosynthetic process"/>
    <property type="evidence" value="ECO:0007669"/>
    <property type="project" value="TreeGrafter"/>
</dbReference>
<dbReference type="SUPFAM" id="SSF51366">
    <property type="entry name" value="Ribulose-phoshate binding barrel"/>
    <property type="match status" value="1"/>
</dbReference>
<reference evidence="3" key="1">
    <citation type="submission" date="2020-05" db="EMBL/GenBank/DDBJ databases">
        <title>Phylogenomic resolution of chytrid fungi.</title>
        <authorList>
            <person name="Stajich J.E."/>
            <person name="Amses K."/>
            <person name="Simmons R."/>
            <person name="Seto K."/>
            <person name="Myers J."/>
            <person name="Bonds A."/>
            <person name="Quandt C.A."/>
            <person name="Barry K."/>
            <person name="Liu P."/>
            <person name="Grigoriev I."/>
            <person name="Longcore J.E."/>
            <person name="James T.Y."/>
        </authorList>
    </citation>
    <scope>NUCLEOTIDE SEQUENCE</scope>
    <source>
        <strain evidence="3">PLAUS21</strain>
    </source>
</reference>
<organism evidence="3 4">
    <name type="scientific">Boothiomyces macroporosus</name>
    <dbReference type="NCBI Taxonomy" id="261099"/>
    <lineage>
        <taxon>Eukaryota</taxon>
        <taxon>Fungi</taxon>
        <taxon>Fungi incertae sedis</taxon>
        <taxon>Chytridiomycota</taxon>
        <taxon>Chytridiomycota incertae sedis</taxon>
        <taxon>Chytridiomycetes</taxon>
        <taxon>Rhizophydiales</taxon>
        <taxon>Terramycetaceae</taxon>
        <taxon>Boothiomyces</taxon>
    </lineage>
</organism>
<proteinExistence type="predicted"/>
<dbReference type="PANTHER" id="PTHR19278:SF9">
    <property type="entry name" value="URIDINE 5'-MONOPHOSPHATE SYNTHASE"/>
    <property type="match status" value="1"/>
</dbReference>